<dbReference type="PROSITE" id="PS50109">
    <property type="entry name" value="HIS_KIN"/>
    <property type="match status" value="1"/>
</dbReference>
<dbReference type="CDD" id="cd00082">
    <property type="entry name" value="HisKA"/>
    <property type="match status" value="1"/>
</dbReference>
<evidence type="ECO:0000259" key="7">
    <source>
        <dbReference type="PROSITE" id="PS50109"/>
    </source>
</evidence>
<dbReference type="InterPro" id="IPR001610">
    <property type="entry name" value="PAC"/>
</dbReference>
<feature type="domain" description="PAC" evidence="9">
    <location>
        <begin position="224"/>
        <end position="275"/>
    </location>
</feature>
<dbReference type="SMART" id="SM00387">
    <property type="entry name" value="HATPase_c"/>
    <property type="match status" value="1"/>
</dbReference>
<keyword evidence="11" id="KW-1185">Reference proteome</keyword>
<keyword evidence="3" id="KW-0597">Phosphoprotein</keyword>
<dbReference type="SUPFAM" id="SSF47384">
    <property type="entry name" value="Homodimeric domain of signal transducing histidine kinase"/>
    <property type="match status" value="1"/>
</dbReference>
<dbReference type="EC" id="2.7.13.3" evidence="2"/>
<dbReference type="InterPro" id="IPR036890">
    <property type="entry name" value="HATPase_C_sf"/>
</dbReference>
<dbReference type="InterPro" id="IPR035965">
    <property type="entry name" value="PAS-like_dom_sf"/>
</dbReference>
<evidence type="ECO:0000256" key="1">
    <source>
        <dbReference type="ARBA" id="ARBA00000085"/>
    </source>
</evidence>
<dbReference type="SMART" id="SM00388">
    <property type="entry name" value="HisKA"/>
    <property type="match status" value="1"/>
</dbReference>
<dbReference type="Proteomes" id="UP000094329">
    <property type="component" value="Unassembled WGS sequence"/>
</dbReference>
<dbReference type="InterPro" id="IPR000014">
    <property type="entry name" value="PAS"/>
</dbReference>
<evidence type="ECO:0000259" key="8">
    <source>
        <dbReference type="PROSITE" id="PS50112"/>
    </source>
</evidence>
<organism evidence="10 11">
    <name type="scientific">Piscirickettsia litoralis</name>
    <dbReference type="NCBI Taxonomy" id="1891921"/>
    <lineage>
        <taxon>Bacteria</taxon>
        <taxon>Pseudomonadati</taxon>
        <taxon>Pseudomonadota</taxon>
        <taxon>Gammaproteobacteria</taxon>
        <taxon>Thiotrichales</taxon>
        <taxon>Piscirickettsiaceae</taxon>
        <taxon>Piscirickettsia</taxon>
    </lineage>
</organism>
<dbReference type="InterPro" id="IPR003594">
    <property type="entry name" value="HATPase_dom"/>
</dbReference>
<comment type="catalytic activity">
    <reaction evidence="1">
        <text>ATP + protein L-histidine = ADP + protein N-phospho-L-histidine.</text>
        <dbReference type="EC" id="2.7.13.3"/>
    </reaction>
</comment>
<dbReference type="InterPro" id="IPR004358">
    <property type="entry name" value="Sig_transdc_His_kin-like_C"/>
</dbReference>
<feature type="domain" description="PAS" evidence="8">
    <location>
        <begin position="17"/>
        <end position="90"/>
    </location>
</feature>
<name>A0ABX3A0B1_9GAMM</name>
<feature type="domain" description="PAS" evidence="8">
    <location>
        <begin position="147"/>
        <end position="221"/>
    </location>
</feature>
<dbReference type="Pfam" id="PF00512">
    <property type="entry name" value="HisKA"/>
    <property type="match status" value="1"/>
</dbReference>
<evidence type="ECO:0000256" key="3">
    <source>
        <dbReference type="ARBA" id="ARBA00022553"/>
    </source>
</evidence>
<dbReference type="RefSeq" id="WP_069312098.1">
    <property type="nucleotide sequence ID" value="NZ_MDTU01000001.1"/>
</dbReference>
<dbReference type="SUPFAM" id="SSF55785">
    <property type="entry name" value="PYP-like sensor domain (PAS domain)"/>
    <property type="match status" value="2"/>
</dbReference>
<feature type="domain" description="Histidine kinase" evidence="7">
    <location>
        <begin position="300"/>
        <end position="515"/>
    </location>
</feature>
<dbReference type="InterPro" id="IPR000700">
    <property type="entry name" value="PAS-assoc_C"/>
</dbReference>
<keyword evidence="5" id="KW-0418">Kinase</keyword>
<dbReference type="NCBIfam" id="TIGR00229">
    <property type="entry name" value="sensory_box"/>
    <property type="match status" value="2"/>
</dbReference>
<evidence type="ECO:0000256" key="4">
    <source>
        <dbReference type="ARBA" id="ARBA00022679"/>
    </source>
</evidence>
<protein>
    <recommendedName>
        <fullName evidence="2">histidine kinase</fullName>
        <ecNumber evidence="2">2.7.13.3</ecNumber>
    </recommendedName>
</protein>
<dbReference type="Gene3D" id="3.30.565.10">
    <property type="entry name" value="Histidine kinase-like ATPase, C-terminal domain"/>
    <property type="match status" value="1"/>
</dbReference>
<dbReference type="PANTHER" id="PTHR43304">
    <property type="entry name" value="PHYTOCHROME-LIKE PROTEIN CPH1"/>
    <property type="match status" value="1"/>
</dbReference>
<evidence type="ECO:0000313" key="11">
    <source>
        <dbReference type="Proteomes" id="UP000094329"/>
    </source>
</evidence>
<dbReference type="Pfam" id="PF02518">
    <property type="entry name" value="HATPase_c"/>
    <property type="match status" value="1"/>
</dbReference>
<dbReference type="EMBL" id="MDTU01000001">
    <property type="protein sequence ID" value="ODN42301.1"/>
    <property type="molecule type" value="Genomic_DNA"/>
</dbReference>
<dbReference type="Pfam" id="PF08447">
    <property type="entry name" value="PAS_3"/>
    <property type="match status" value="2"/>
</dbReference>
<dbReference type="PROSITE" id="PS50113">
    <property type="entry name" value="PAC"/>
    <property type="match status" value="1"/>
</dbReference>
<dbReference type="CDD" id="cd00130">
    <property type="entry name" value="PAS"/>
    <property type="match status" value="2"/>
</dbReference>
<dbReference type="PROSITE" id="PS50112">
    <property type="entry name" value="PAS"/>
    <property type="match status" value="2"/>
</dbReference>
<dbReference type="InterPro" id="IPR052162">
    <property type="entry name" value="Sensor_kinase/Photoreceptor"/>
</dbReference>
<keyword evidence="4" id="KW-0808">Transferase</keyword>
<dbReference type="InterPro" id="IPR036097">
    <property type="entry name" value="HisK_dim/P_sf"/>
</dbReference>
<accession>A0ABX3A0B1</accession>
<dbReference type="SUPFAM" id="SSF55874">
    <property type="entry name" value="ATPase domain of HSP90 chaperone/DNA topoisomerase II/histidine kinase"/>
    <property type="match status" value="1"/>
</dbReference>
<dbReference type="InterPro" id="IPR005467">
    <property type="entry name" value="His_kinase_dom"/>
</dbReference>
<dbReference type="PRINTS" id="PR00344">
    <property type="entry name" value="BCTRLSENSOR"/>
</dbReference>
<dbReference type="Gene3D" id="1.10.287.130">
    <property type="match status" value="1"/>
</dbReference>
<evidence type="ECO:0000313" key="10">
    <source>
        <dbReference type="EMBL" id="ODN42301.1"/>
    </source>
</evidence>
<dbReference type="SMART" id="SM00091">
    <property type="entry name" value="PAS"/>
    <property type="match status" value="2"/>
</dbReference>
<reference evidence="10 11" key="1">
    <citation type="submission" date="2016-08" db="EMBL/GenBank/DDBJ databases">
        <title>Draft genome sequence of Candidatus Piscirickettsia litoralis, from seawater.</title>
        <authorList>
            <person name="Wan X."/>
            <person name="Lee A.J."/>
            <person name="Hou S."/>
            <person name="Donachie S.P."/>
        </authorList>
    </citation>
    <scope>NUCLEOTIDE SEQUENCE [LARGE SCALE GENOMIC DNA]</scope>
    <source>
        <strain evidence="10 11">Y2</strain>
    </source>
</reference>
<evidence type="ECO:0000256" key="2">
    <source>
        <dbReference type="ARBA" id="ARBA00012438"/>
    </source>
</evidence>
<dbReference type="InterPro" id="IPR003661">
    <property type="entry name" value="HisK_dim/P_dom"/>
</dbReference>
<sequence>MTHLYLEQASEIKQIKTDQRQHRLLHTLYDATLEWQIEDNNLLISPRLLEILGYKPEDIPNQATQAYPELLHPDDIQPSWQKLQDCINKKTDYFINNQRIRHKQGHYLWFLGIAVLIQHNKSDPPVIFANAIDISQDKNLIQKLSEKEQQFEHIVSQVPGIIFQWYQKKNGERGFSYVSPRIEEVLQISPNEALNDWQTVNVHPDDKKGLEQSIKQSIVEQKDWNYTGRAILKDGSHRWLHGASRPIFVENGDVYFNGILMDITERHQLEASLEQKNQKLSLTNSELERTNQEIEHFAYAASHDLQEPLRSLMIYSQMLLEHSKEYGQFSDEASCILKAATRMRGIVSDILEFSNAGRIMHMQKHNPKDIIHAACENLEAIITEKNANISISELPESIFIDERLVLVLFQNLIANAIKYTTANTAPNVIISATLNKNAHQVTICIKDNGIGIPERYQQQIFDAFKRLHTRQEYEGTGIGLATCKRIVEKHHGKIWVESSGENEGSSFKFTLPIAEFLPIHS</sequence>
<dbReference type="Gene3D" id="3.30.450.20">
    <property type="entry name" value="PAS domain"/>
    <property type="match status" value="2"/>
</dbReference>
<dbReference type="PANTHER" id="PTHR43304:SF1">
    <property type="entry name" value="PAC DOMAIN-CONTAINING PROTEIN"/>
    <property type="match status" value="1"/>
</dbReference>
<proteinExistence type="predicted"/>
<evidence type="ECO:0000256" key="6">
    <source>
        <dbReference type="SAM" id="Coils"/>
    </source>
</evidence>
<dbReference type="SMART" id="SM00086">
    <property type="entry name" value="PAC"/>
    <property type="match status" value="2"/>
</dbReference>
<dbReference type="InterPro" id="IPR013655">
    <property type="entry name" value="PAS_fold_3"/>
</dbReference>
<evidence type="ECO:0000259" key="9">
    <source>
        <dbReference type="PROSITE" id="PS50113"/>
    </source>
</evidence>
<gene>
    <name evidence="10" type="ORF">BGC07_04335</name>
</gene>
<comment type="caution">
    <text evidence="10">The sequence shown here is derived from an EMBL/GenBank/DDBJ whole genome shotgun (WGS) entry which is preliminary data.</text>
</comment>
<evidence type="ECO:0000256" key="5">
    <source>
        <dbReference type="ARBA" id="ARBA00022777"/>
    </source>
</evidence>
<keyword evidence="6" id="KW-0175">Coiled coil</keyword>
<feature type="coiled-coil region" evidence="6">
    <location>
        <begin position="266"/>
        <end position="293"/>
    </location>
</feature>